<evidence type="ECO:0000256" key="4">
    <source>
        <dbReference type="ARBA" id="ARBA00023235"/>
    </source>
</evidence>
<evidence type="ECO:0000256" key="5">
    <source>
        <dbReference type="ARBA" id="ARBA00041564"/>
    </source>
</evidence>
<evidence type="ECO:0000256" key="3">
    <source>
        <dbReference type="ARBA" id="ARBA00012824"/>
    </source>
</evidence>
<comment type="catalytic activity">
    <reaction evidence="1">
        <text>chorismate = isochorismate</text>
        <dbReference type="Rhea" id="RHEA:18985"/>
        <dbReference type="ChEBI" id="CHEBI:29748"/>
        <dbReference type="ChEBI" id="CHEBI:29780"/>
        <dbReference type="EC" id="5.4.4.2"/>
    </reaction>
</comment>
<dbReference type="RefSeq" id="WP_264010879.1">
    <property type="nucleotide sequence ID" value="NZ_JACKSJ010000019.1"/>
</dbReference>
<dbReference type="Pfam" id="PF00425">
    <property type="entry name" value="Chorismate_bind"/>
    <property type="match status" value="1"/>
</dbReference>
<dbReference type="EC" id="5.4.4.2" evidence="3"/>
<sequence length="363" mass="37277">MNAPLVLAGPDGVVVAAGIRTGFTRLADAQAALRAGDASIIVGALPFDVSQPTALMAPEAVRFTAALPDWPVLPLPAVHVARALPEPAEHRARVAAAVRRLNDPAAGLHKVVLARSLQLIADGPVDAWTVLTRLVADDPSATGYLVDLSPAGGDHAGTALVGATPELLVARRGDVVTCRPFAGSAPRSADPDTDRANAAALADSAKNRHEHQLVVDAMRKALDPLCVDLQIAPTPALSSTAAVWHLNTPITARLRETSTTALDLAVALHPTPAVGGVPAGTAAALITELEGDRGFYAGAVGWCDARGDGSWVVSIRGAQLSADRRSADARAGGGIVAESDPDDEVDETTTKFRTILSGLGVQT</sequence>
<feature type="domain" description="Chorismate-utilising enzyme C-terminal" evidence="6">
    <location>
        <begin position="88"/>
        <end position="351"/>
    </location>
</feature>
<accession>A0A9X2Y682</accession>
<dbReference type="NCBIfam" id="TIGR00543">
    <property type="entry name" value="isochor_syn"/>
    <property type="match status" value="1"/>
</dbReference>
<comment type="caution">
    <text evidence="7">The sequence shown here is derived from an EMBL/GenBank/DDBJ whole genome shotgun (WGS) entry which is preliminary data.</text>
</comment>
<gene>
    <name evidence="7" type="ORF">H7I41_01970</name>
</gene>
<name>A0A9X2Y682_9MYCO</name>
<keyword evidence="4 7" id="KW-0413">Isomerase</keyword>
<dbReference type="AlphaFoldDB" id="A0A9X2Y682"/>
<evidence type="ECO:0000313" key="8">
    <source>
        <dbReference type="Proteomes" id="UP001140293"/>
    </source>
</evidence>
<dbReference type="GO" id="GO:0008909">
    <property type="term" value="F:isochorismate synthase activity"/>
    <property type="evidence" value="ECO:0007669"/>
    <property type="project" value="UniProtKB-EC"/>
</dbReference>
<reference evidence="7" key="1">
    <citation type="submission" date="2020-07" db="EMBL/GenBank/DDBJ databases">
        <authorList>
            <person name="Pettersson B.M.F."/>
            <person name="Behra P.R.K."/>
            <person name="Ramesh M."/>
            <person name="Das S."/>
            <person name="Dasgupta S."/>
            <person name="Kirsebom L.A."/>
        </authorList>
    </citation>
    <scope>NUCLEOTIDE SEQUENCE</scope>
    <source>
        <strain evidence="7">DSM 44615</strain>
    </source>
</reference>
<proteinExistence type="inferred from homology"/>
<protein>
    <recommendedName>
        <fullName evidence="3">isochorismate synthase</fullName>
        <ecNumber evidence="3">5.4.4.2</ecNumber>
    </recommendedName>
    <alternativeName>
        <fullName evidence="5">Isochorismate mutase</fullName>
    </alternativeName>
</protein>
<dbReference type="EMBL" id="JACKSJ010000019">
    <property type="protein sequence ID" value="MCV7168682.1"/>
    <property type="molecule type" value="Genomic_DNA"/>
</dbReference>
<evidence type="ECO:0000256" key="1">
    <source>
        <dbReference type="ARBA" id="ARBA00000799"/>
    </source>
</evidence>
<organism evidence="7 8">
    <name type="scientific">[Mycobacterium] manitobense</name>
    <dbReference type="NCBI Taxonomy" id="190147"/>
    <lineage>
        <taxon>Bacteria</taxon>
        <taxon>Bacillati</taxon>
        <taxon>Actinomycetota</taxon>
        <taxon>Actinomycetes</taxon>
        <taxon>Mycobacteriales</taxon>
        <taxon>Mycobacteriaceae</taxon>
        <taxon>Mycolicibacterium</taxon>
    </lineage>
</organism>
<reference evidence="7" key="2">
    <citation type="journal article" date="2022" name="BMC Genomics">
        <title>Comparative genome analysis of mycobacteria focusing on tRNA and non-coding RNA.</title>
        <authorList>
            <person name="Behra P.R.K."/>
            <person name="Pettersson B.M.F."/>
            <person name="Ramesh M."/>
            <person name="Das S."/>
            <person name="Dasgupta S."/>
            <person name="Kirsebom L.A."/>
        </authorList>
    </citation>
    <scope>NUCLEOTIDE SEQUENCE</scope>
    <source>
        <strain evidence="7">DSM 44615</strain>
    </source>
</reference>
<dbReference type="Gene3D" id="3.60.120.10">
    <property type="entry name" value="Anthranilate synthase"/>
    <property type="match status" value="1"/>
</dbReference>
<dbReference type="InterPro" id="IPR005801">
    <property type="entry name" value="ADC_synthase"/>
</dbReference>
<keyword evidence="8" id="KW-1185">Reference proteome</keyword>
<evidence type="ECO:0000259" key="6">
    <source>
        <dbReference type="Pfam" id="PF00425"/>
    </source>
</evidence>
<dbReference type="PANTHER" id="PTHR42839:SF2">
    <property type="entry name" value="ISOCHORISMATE SYNTHASE ENTC"/>
    <property type="match status" value="1"/>
</dbReference>
<dbReference type="Proteomes" id="UP001140293">
    <property type="component" value="Unassembled WGS sequence"/>
</dbReference>
<dbReference type="SUPFAM" id="SSF56322">
    <property type="entry name" value="ADC synthase"/>
    <property type="match status" value="1"/>
</dbReference>
<evidence type="ECO:0000256" key="2">
    <source>
        <dbReference type="ARBA" id="ARBA00005297"/>
    </source>
</evidence>
<dbReference type="InterPro" id="IPR004561">
    <property type="entry name" value="IsoChor_synthase"/>
</dbReference>
<dbReference type="InterPro" id="IPR015890">
    <property type="entry name" value="Chorismate_C"/>
</dbReference>
<comment type="similarity">
    <text evidence="2">Belongs to the isochorismate synthase family.</text>
</comment>
<evidence type="ECO:0000313" key="7">
    <source>
        <dbReference type="EMBL" id="MCV7168682.1"/>
    </source>
</evidence>
<dbReference type="PANTHER" id="PTHR42839">
    <property type="entry name" value="ISOCHORISMATE SYNTHASE ENTC"/>
    <property type="match status" value="1"/>
</dbReference>